<dbReference type="InterPro" id="IPR004451">
    <property type="entry name" value="MJ0586"/>
</dbReference>
<feature type="compositionally biased region" description="Low complexity" evidence="2">
    <location>
        <begin position="41"/>
        <end position="54"/>
    </location>
</feature>
<feature type="region of interest" description="Disordered" evidence="2">
    <location>
        <begin position="153"/>
        <end position="179"/>
    </location>
</feature>
<evidence type="ECO:0000313" key="5">
    <source>
        <dbReference type="Proteomes" id="UP000546257"/>
    </source>
</evidence>
<dbReference type="InterPro" id="IPR010982">
    <property type="entry name" value="Lambda_DNA-bd_dom_sf"/>
</dbReference>
<feature type="domain" description="HTH cro/C1-type" evidence="3">
    <location>
        <begin position="99"/>
        <end position="153"/>
    </location>
</feature>
<feature type="compositionally biased region" description="Gly residues" evidence="2">
    <location>
        <begin position="55"/>
        <end position="77"/>
    </location>
</feature>
<dbReference type="SUPFAM" id="SSF47413">
    <property type="entry name" value="lambda repressor-like DNA-binding domains"/>
    <property type="match status" value="1"/>
</dbReference>
<reference evidence="4 5" key="1">
    <citation type="submission" date="2020-08" db="EMBL/GenBank/DDBJ databases">
        <authorList>
            <person name="Seo M.-J."/>
        </authorList>
    </citation>
    <scope>NUCLEOTIDE SEQUENCE [LARGE SCALE GENOMIC DNA]</scope>
    <source>
        <strain evidence="4 5">MBLA0160</strain>
    </source>
</reference>
<protein>
    <submittedName>
        <fullName evidence="4">TIGR00270 family protein</fullName>
    </submittedName>
</protein>
<dbReference type="Pfam" id="PF26602">
    <property type="entry name" value="HVO_2718_N"/>
    <property type="match status" value="1"/>
</dbReference>
<evidence type="ECO:0000259" key="3">
    <source>
        <dbReference type="PROSITE" id="PS50943"/>
    </source>
</evidence>
<dbReference type="PANTHER" id="PTHR10245:SF15">
    <property type="entry name" value="ENDOTHELIAL DIFFERENTIATION-RELATED FACTOR 1"/>
    <property type="match status" value="1"/>
</dbReference>
<accession>A0A7J9SH25</accession>
<dbReference type="SMART" id="SM00530">
    <property type="entry name" value="HTH_XRE"/>
    <property type="match status" value="1"/>
</dbReference>
<dbReference type="PANTHER" id="PTHR10245">
    <property type="entry name" value="ENDOTHELIAL DIFFERENTIATION-RELATED FACTOR 1 MULTIPROTEIN BRIDGING FACTOR 1"/>
    <property type="match status" value="1"/>
</dbReference>
<dbReference type="GO" id="GO:0003677">
    <property type="term" value="F:DNA binding"/>
    <property type="evidence" value="ECO:0007669"/>
    <property type="project" value="UniProtKB-KW"/>
</dbReference>
<dbReference type="Gene3D" id="1.10.260.40">
    <property type="entry name" value="lambda repressor-like DNA-binding domains"/>
    <property type="match status" value="1"/>
</dbReference>
<dbReference type="Proteomes" id="UP000546257">
    <property type="component" value="Unassembled WGS sequence"/>
</dbReference>
<organism evidence="4 5">
    <name type="scientific">Halobellus ruber</name>
    <dbReference type="NCBI Taxonomy" id="2761102"/>
    <lineage>
        <taxon>Archaea</taxon>
        <taxon>Methanobacteriati</taxon>
        <taxon>Methanobacteriota</taxon>
        <taxon>Stenosarchaea group</taxon>
        <taxon>Halobacteria</taxon>
        <taxon>Halobacteriales</taxon>
        <taxon>Haloferacaceae</taxon>
        <taxon>Halobellus</taxon>
    </lineage>
</organism>
<keyword evidence="1" id="KW-0238">DNA-binding</keyword>
<dbReference type="InterPro" id="IPR058562">
    <property type="entry name" value="MJ0586_N"/>
</dbReference>
<proteinExistence type="predicted"/>
<dbReference type="InterPro" id="IPR001387">
    <property type="entry name" value="Cro/C1-type_HTH"/>
</dbReference>
<feature type="region of interest" description="Disordered" evidence="2">
    <location>
        <begin position="35"/>
        <end position="87"/>
    </location>
</feature>
<dbReference type="CDD" id="cd00093">
    <property type="entry name" value="HTH_XRE"/>
    <property type="match status" value="1"/>
</dbReference>
<dbReference type="AlphaFoldDB" id="A0A7J9SH25"/>
<comment type="caution">
    <text evidence="4">The sequence shown here is derived from an EMBL/GenBank/DDBJ whole genome shotgun (WGS) entry which is preliminary data.</text>
</comment>
<evidence type="ECO:0000313" key="4">
    <source>
        <dbReference type="EMBL" id="MBB6646265.1"/>
    </source>
</evidence>
<evidence type="ECO:0000256" key="2">
    <source>
        <dbReference type="SAM" id="MobiDB-lite"/>
    </source>
</evidence>
<evidence type="ECO:0000256" key="1">
    <source>
        <dbReference type="ARBA" id="ARBA00023125"/>
    </source>
</evidence>
<keyword evidence="5" id="KW-1185">Reference proteome</keyword>
<name>A0A7J9SH25_9EURY</name>
<dbReference type="NCBIfam" id="TIGR00270">
    <property type="entry name" value="multiprotein bridging factor aMBF1"/>
    <property type="match status" value="1"/>
</dbReference>
<sequence>MPECEMCGSEQSSLTTVKVEGAELQLCDDCKEFGTEVRTESSSSTSTKYSTSSSGGSGSSGSGGSTGAGGGSSGGGSTRRRRDMFDDMDEIAADYDQRIREAREGRGLSQEDLAKSLNEKASLIRKLERGDMLPSDDVRSKVESELGISLVEGEDADDTEWSGDSSTTTTLGDVVKRKD</sequence>
<dbReference type="EMBL" id="JACKXD010000002">
    <property type="protein sequence ID" value="MBB6646265.1"/>
    <property type="molecule type" value="Genomic_DNA"/>
</dbReference>
<gene>
    <name evidence="4" type="ORF">H5V44_08180</name>
</gene>
<dbReference type="PROSITE" id="PS50943">
    <property type="entry name" value="HTH_CROC1"/>
    <property type="match status" value="1"/>
</dbReference>
<dbReference type="Pfam" id="PF01381">
    <property type="entry name" value="HTH_3"/>
    <property type="match status" value="1"/>
</dbReference>
<dbReference type="RefSeq" id="WP_185192614.1">
    <property type="nucleotide sequence ID" value="NZ_JACKXD010000002.1"/>
</dbReference>